<sequence>MPSEKILQHKKEVVQQLTENIKSAKSIVFAIIEVLLLSRIPSLEMSLEKLE</sequence>
<comment type="caution">
    <text evidence="1">The sequence shown here is derived from an EMBL/GenBank/DDBJ whole genome shotgun (WGS) entry which is preliminary data.</text>
</comment>
<accession>W4V3J3</accession>
<dbReference type="Proteomes" id="UP000019109">
    <property type="component" value="Unassembled WGS sequence"/>
</dbReference>
<reference evidence="1" key="1">
    <citation type="journal article" date="2014" name="Genome Announc.">
        <title>Draft Genome Sequence of Clostridium straminisolvens Strain JCM 21531T, Isolated from a Cellulose-Degrading Bacterial Community.</title>
        <authorList>
            <person name="Yuki M."/>
            <person name="Oshima K."/>
            <person name="Suda W."/>
            <person name="Sakamoto M."/>
            <person name="Kitamura K."/>
            <person name="Iida T."/>
            <person name="Hattori M."/>
            <person name="Ohkuma M."/>
        </authorList>
    </citation>
    <scope>NUCLEOTIDE SEQUENCE [LARGE SCALE GENOMIC DNA]</scope>
    <source>
        <strain evidence="1">JCM 21531</strain>
    </source>
</reference>
<gene>
    <name evidence="1" type="ORF">JCM21531_757</name>
</gene>
<proteinExistence type="predicted"/>
<dbReference type="EMBL" id="BAVR01000006">
    <property type="protein sequence ID" value="GAE87393.1"/>
    <property type="molecule type" value="Genomic_DNA"/>
</dbReference>
<dbReference type="STRING" id="1294263.JCM21531_757"/>
<organism evidence="1 2">
    <name type="scientific">Acetivibrio straminisolvens JCM 21531</name>
    <dbReference type="NCBI Taxonomy" id="1294263"/>
    <lineage>
        <taxon>Bacteria</taxon>
        <taxon>Bacillati</taxon>
        <taxon>Bacillota</taxon>
        <taxon>Clostridia</taxon>
        <taxon>Eubacteriales</taxon>
        <taxon>Oscillospiraceae</taxon>
        <taxon>Acetivibrio</taxon>
    </lineage>
</organism>
<keyword evidence="2" id="KW-1185">Reference proteome</keyword>
<protein>
    <submittedName>
        <fullName evidence="1">Uncharacterized protein</fullName>
    </submittedName>
</protein>
<dbReference type="AlphaFoldDB" id="W4V3J3"/>
<name>W4V3J3_9FIRM</name>
<evidence type="ECO:0000313" key="1">
    <source>
        <dbReference type="EMBL" id="GAE87393.1"/>
    </source>
</evidence>
<evidence type="ECO:0000313" key="2">
    <source>
        <dbReference type="Proteomes" id="UP000019109"/>
    </source>
</evidence>